<feature type="region of interest" description="Disordered" evidence="5">
    <location>
        <begin position="78"/>
        <end position="171"/>
    </location>
</feature>
<feature type="compositionally biased region" description="Low complexity" evidence="5">
    <location>
        <begin position="85"/>
        <end position="97"/>
    </location>
</feature>
<keyword evidence="3" id="KW-0862">Zinc</keyword>
<name>A0A0R3W7M0_TAEAS</name>
<reference evidence="9" key="1">
    <citation type="submission" date="2017-02" db="UniProtKB">
        <authorList>
            <consortium name="WormBaseParasite"/>
        </authorList>
    </citation>
    <scope>IDENTIFICATION</scope>
</reference>
<feature type="compositionally biased region" description="Polar residues" evidence="5">
    <location>
        <begin position="125"/>
        <end position="135"/>
    </location>
</feature>
<dbReference type="GO" id="GO:0008270">
    <property type="term" value="F:zinc ion binding"/>
    <property type="evidence" value="ECO:0007669"/>
    <property type="project" value="UniProtKB-KW"/>
</dbReference>
<evidence type="ECO:0000313" key="9">
    <source>
        <dbReference type="WBParaSite" id="TASK_0000628101-mRNA-1"/>
    </source>
</evidence>
<evidence type="ECO:0000256" key="5">
    <source>
        <dbReference type="SAM" id="MobiDB-lite"/>
    </source>
</evidence>
<dbReference type="InterPro" id="IPR001841">
    <property type="entry name" value="Znf_RING"/>
</dbReference>
<dbReference type="OrthoDB" id="8062037at2759"/>
<keyword evidence="1" id="KW-0479">Metal-binding</keyword>
<dbReference type="GO" id="GO:0006511">
    <property type="term" value="P:ubiquitin-dependent protein catabolic process"/>
    <property type="evidence" value="ECO:0007669"/>
    <property type="project" value="TreeGrafter"/>
</dbReference>
<dbReference type="Pfam" id="PF13639">
    <property type="entry name" value="zf-RING_2"/>
    <property type="match status" value="1"/>
</dbReference>
<evidence type="ECO:0000313" key="8">
    <source>
        <dbReference type="Proteomes" id="UP000282613"/>
    </source>
</evidence>
<dbReference type="GO" id="GO:0061630">
    <property type="term" value="F:ubiquitin protein ligase activity"/>
    <property type="evidence" value="ECO:0007669"/>
    <property type="project" value="TreeGrafter"/>
</dbReference>
<feature type="region of interest" description="Disordered" evidence="5">
    <location>
        <begin position="185"/>
        <end position="215"/>
    </location>
</feature>
<keyword evidence="8" id="KW-1185">Reference proteome</keyword>
<dbReference type="SMART" id="SM00184">
    <property type="entry name" value="RING"/>
    <property type="match status" value="1"/>
</dbReference>
<accession>A0A0R3W7M0</accession>
<feature type="compositionally biased region" description="Polar residues" evidence="5">
    <location>
        <begin position="107"/>
        <end position="118"/>
    </location>
</feature>
<dbReference type="InterPro" id="IPR013083">
    <property type="entry name" value="Znf_RING/FYVE/PHD"/>
</dbReference>
<evidence type="ECO:0000256" key="4">
    <source>
        <dbReference type="PROSITE-ProRule" id="PRU00175"/>
    </source>
</evidence>
<dbReference type="WBParaSite" id="TASK_0000628101-mRNA-1">
    <property type="protein sequence ID" value="TASK_0000628101-mRNA-1"/>
    <property type="gene ID" value="TASK_0000628101"/>
</dbReference>
<dbReference type="InterPro" id="IPR051834">
    <property type="entry name" value="RING_finger_E3_ligase"/>
</dbReference>
<dbReference type="SUPFAM" id="SSF57850">
    <property type="entry name" value="RING/U-box"/>
    <property type="match status" value="1"/>
</dbReference>
<dbReference type="STRING" id="60517.A0A0R3W7M0"/>
<dbReference type="PROSITE" id="PS50089">
    <property type="entry name" value="ZF_RING_2"/>
    <property type="match status" value="1"/>
</dbReference>
<reference evidence="7 8" key="2">
    <citation type="submission" date="2018-11" db="EMBL/GenBank/DDBJ databases">
        <authorList>
            <consortium name="Pathogen Informatics"/>
        </authorList>
    </citation>
    <scope>NUCLEOTIDE SEQUENCE [LARGE SCALE GENOMIC DNA]</scope>
</reference>
<dbReference type="PANTHER" id="PTHR45931">
    <property type="entry name" value="SI:CH211-59O9.10"/>
    <property type="match status" value="1"/>
</dbReference>
<dbReference type="GO" id="GO:0005634">
    <property type="term" value="C:nucleus"/>
    <property type="evidence" value="ECO:0007669"/>
    <property type="project" value="TreeGrafter"/>
</dbReference>
<dbReference type="EMBL" id="UYRS01018484">
    <property type="protein sequence ID" value="VDK36421.1"/>
    <property type="molecule type" value="Genomic_DNA"/>
</dbReference>
<evidence type="ECO:0000259" key="6">
    <source>
        <dbReference type="PROSITE" id="PS50089"/>
    </source>
</evidence>
<keyword evidence="2 4" id="KW-0863">Zinc-finger</keyword>
<gene>
    <name evidence="7" type="ORF">TASK_LOCUS6282</name>
</gene>
<dbReference type="Proteomes" id="UP000282613">
    <property type="component" value="Unassembled WGS sequence"/>
</dbReference>
<protein>
    <submittedName>
        <fullName evidence="9">RING-type domain-containing protein</fullName>
    </submittedName>
</protein>
<dbReference type="AlphaFoldDB" id="A0A0R3W7M0"/>
<organism evidence="9">
    <name type="scientific">Taenia asiatica</name>
    <name type="common">Asian tapeworm</name>
    <dbReference type="NCBI Taxonomy" id="60517"/>
    <lineage>
        <taxon>Eukaryota</taxon>
        <taxon>Metazoa</taxon>
        <taxon>Spiralia</taxon>
        <taxon>Lophotrochozoa</taxon>
        <taxon>Platyhelminthes</taxon>
        <taxon>Cestoda</taxon>
        <taxon>Eucestoda</taxon>
        <taxon>Cyclophyllidea</taxon>
        <taxon>Taeniidae</taxon>
        <taxon>Taenia</taxon>
    </lineage>
</organism>
<evidence type="ECO:0000313" key="7">
    <source>
        <dbReference type="EMBL" id="VDK36421.1"/>
    </source>
</evidence>
<evidence type="ECO:0000256" key="1">
    <source>
        <dbReference type="ARBA" id="ARBA00022723"/>
    </source>
</evidence>
<dbReference type="Gene3D" id="3.30.40.10">
    <property type="entry name" value="Zinc/RING finger domain, C3HC4 (zinc finger)"/>
    <property type="match status" value="1"/>
</dbReference>
<sequence length="259" mass="28165">MKCYNDFALCVQTSVAEYESGHKLRHLPCGHGFHRECIDTWLGTAETCPKCRKNVVGCLRRLQTKEAHMRSQSLTKPLPSLRVPSVTTSSTANSSTTKPHCPVLVNHTRSSTLRNQLAEQRRSAEAQTTSASMLNSLPRAHGTVGAKSSGRIVKPPLPHAASTQPSKAKGDTESICLATISTTSAVTTTSARDPGTTSVDPSPTLLLPPQPTQDTPFVEDWQENAAEMSQEARTKAVEAALKRYKCARQASYEHLSQEK</sequence>
<evidence type="ECO:0000256" key="3">
    <source>
        <dbReference type="ARBA" id="ARBA00022833"/>
    </source>
</evidence>
<proteinExistence type="predicted"/>
<evidence type="ECO:0000256" key="2">
    <source>
        <dbReference type="ARBA" id="ARBA00022771"/>
    </source>
</evidence>
<dbReference type="PANTHER" id="PTHR45931:SF3">
    <property type="entry name" value="RING ZINC FINGER-CONTAINING PROTEIN"/>
    <property type="match status" value="1"/>
</dbReference>
<feature type="domain" description="RING-type" evidence="6">
    <location>
        <begin position="9"/>
        <end position="52"/>
    </location>
</feature>